<sequence>MVTIASLVPSDHLLRKIDAAIDFSFIHDRVAHLYCPDNGRPALDPVVLFKMLFGMRSERQLMREIQVNVAYRWFLGLRLTDKVADASTLSQNRRRRFADSTIYQDILN</sequence>
<keyword evidence="3" id="KW-1185">Reference proteome</keyword>
<dbReference type="Proteomes" id="UP000078543">
    <property type="component" value="Unassembled WGS sequence"/>
</dbReference>
<dbReference type="AlphaFoldDB" id="A0A178MTG7"/>
<accession>A0A178MTG7</accession>
<name>A0A178MTG7_9PROT</name>
<comment type="caution">
    <text evidence="2">The sequence shown here is derived from an EMBL/GenBank/DDBJ whole genome shotgun (WGS) entry which is preliminary data.</text>
</comment>
<protein>
    <recommendedName>
        <fullName evidence="1">Transposase InsH N-terminal domain-containing protein</fullName>
    </recommendedName>
</protein>
<evidence type="ECO:0000259" key="1">
    <source>
        <dbReference type="Pfam" id="PF05598"/>
    </source>
</evidence>
<proteinExistence type="predicted"/>
<dbReference type="EMBL" id="LWQU01000128">
    <property type="protein sequence ID" value="OAN52814.1"/>
    <property type="molecule type" value="Genomic_DNA"/>
</dbReference>
<organism evidence="2 3">
    <name type="scientific">Magnetospirillum moscoviense</name>
    <dbReference type="NCBI Taxonomy" id="1437059"/>
    <lineage>
        <taxon>Bacteria</taxon>
        <taxon>Pseudomonadati</taxon>
        <taxon>Pseudomonadota</taxon>
        <taxon>Alphaproteobacteria</taxon>
        <taxon>Rhodospirillales</taxon>
        <taxon>Rhodospirillaceae</taxon>
        <taxon>Magnetospirillum</taxon>
    </lineage>
</organism>
<feature type="domain" description="Transposase InsH N-terminal" evidence="1">
    <location>
        <begin position="5"/>
        <end position="95"/>
    </location>
</feature>
<gene>
    <name evidence="2" type="ORF">A6A05_10615</name>
</gene>
<dbReference type="Pfam" id="PF05598">
    <property type="entry name" value="DUF772"/>
    <property type="match status" value="1"/>
</dbReference>
<evidence type="ECO:0000313" key="3">
    <source>
        <dbReference type="Proteomes" id="UP000078543"/>
    </source>
</evidence>
<dbReference type="InterPro" id="IPR008490">
    <property type="entry name" value="Transposase_InsH_N"/>
</dbReference>
<reference evidence="2 3" key="1">
    <citation type="submission" date="2016-04" db="EMBL/GenBank/DDBJ databases">
        <title>Draft genome sequence of freshwater magnetotactic bacteria Magnetospirillum marisnigri SP-1 and Magnetospirillum moscoviense BB-1.</title>
        <authorList>
            <person name="Koziaeva V."/>
            <person name="Dziuba M.V."/>
            <person name="Ivanov T.M."/>
            <person name="Kuznetsov B."/>
            <person name="Grouzdev D.S."/>
        </authorList>
    </citation>
    <scope>NUCLEOTIDE SEQUENCE [LARGE SCALE GENOMIC DNA]</scope>
    <source>
        <strain evidence="2 3">BB-1</strain>
    </source>
</reference>
<evidence type="ECO:0000313" key="2">
    <source>
        <dbReference type="EMBL" id="OAN52814.1"/>
    </source>
</evidence>
<dbReference type="STRING" id="1437059.A6A05_10615"/>